<protein>
    <submittedName>
        <fullName evidence="2">Uncharacterized protein</fullName>
    </submittedName>
</protein>
<feature type="region of interest" description="Disordered" evidence="1">
    <location>
        <begin position="164"/>
        <end position="252"/>
    </location>
</feature>
<reference evidence="2" key="2">
    <citation type="submission" date="2021-03" db="UniProtKB">
        <authorList>
            <consortium name="EnsemblPlants"/>
        </authorList>
    </citation>
    <scope>IDENTIFICATION</scope>
</reference>
<evidence type="ECO:0000313" key="3">
    <source>
        <dbReference type="Proteomes" id="UP000596660"/>
    </source>
</evidence>
<feature type="region of interest" description="Disordered" evidence="1">
    <location>
        <begin position="281"/>
        <end position="316"/>
    </location>
</feature>
<keyword evidence="3" id="KW-1185">Reference proteome</keyword>
<feature type="compositionally biased region" description="Pro residues" evidence="1">
    <location>
        <begin position="297"/>
        <end position="316"/>
    </location>
</feature>
<dbReference type="PANTHER" id="PTHR47718:SF13">
    <property type="entry name" value="OS09G0290500 PROTEIN"/>
    <property type="match status" value="1"/>
</dbReference>
<dbReference type="PANTHER" id="PTHR47718">
    <property type="entry name" value="OS01G0519700 PROTEIN"/>
    <property type="match status" value="1"/>
</dbReference>
<dbReference type="Proteomes" id="UP000596660">
    <property type="component" value="Unplaced"/>
</dbReference>
<reference evidence="2" key="1">
    <citation type="journal article" date="2017" name="Nature">
        <title>The genome of Chenopodium quinoa.</title>
        <authorList>
            <person name="Jarvis D.E."/>
            <person name="Ho Y.S."/>
            <person name="Lightfoot D.J."/>
            <person name="Schmoeckel S.M."/>
            <person name="Li B."/>
            <person name="Borm T.J.A."/>
            <person name="Ohyanagi H."/>
            <person name="Mineta K."/>
            <person name="Michell C.T."/>
            <person name="Saber N."/>
            <person name="Kharbatia N.M."/>
            <person name="Rupper R.R."/>
            <person name="Sharp A.R."/>
            <person name="Dally N."/>
            <person name="Boughton B.A."/>
            <person name="Woo Y.H."/>
            <person name="Gao G."/>
            <person name="Schijlen E.G.W.M."/>
            <person name="Guo X."/>
            <person name="Momin A.A."/>
            <person name="Negrao S."/>
            <person name="Al-Babili S."/>
            <person name="Gehring C."/>
            <person name="Roessner U."/>
            <person name="Jung C."/>
            <person name="Murphy K."/>
            <person name="Arold S.T."/>
            <person name="Gojobori T."/>
            <person name="van der Linden C.G."/>
            <person name="van Loo E.N."/>
            <person name="Jellen E.N."/>
            <person name="Maughan P.J."/>
            <person name="Tester M."/>
        </authorList>
    </citation>
    <scope>NUCLEOTIDE SEQUENCE [LARGE SCALE GENOMIC DNA]</scope>
    <source>
        <strain evidence="2">cv. PI 614886</strain>
    </source>
</reference>
<organism evidence="2 3">
    <name type="scientific">Chenopodium quinoa</name>
    <name type="common">Quinoa</name>
    <dbReference type="NCBI Taxonomy" id="63459"/>
    <lineage>
        <taxon>Eukaryota</taxon>
        <taxon>Viridiplantae</taxon>
        <taxon>Streptophyta</taxon>
        <taxon>Embryophyta</taxon>
        <taxon>Tracheophyta</taxon>
        <taxon>Spermatophyta</taxon>
        <taxon>Magnoliopsida</taxon>
        <taxon>eudicotyledons</taxon>
        <taxon>Gunneridae</taxon>
        <taxon>Pentapetalae</taxon>
        <taxon>Caryophyllales</taxon>
        <taxon>Chenopodiaceae</taxon>
        <taxon>Chenopodioideae</taxon>
        <taxon>Atripliceae</taxon>
        <taxon>Chenopodium</taxon>
    </lineage>
</organism>
<evidence type="ECO:0000256" key="1">
    <source>
        <dbReference type="SAM" id="MobiDB-lite"/>
    </source>
</evidence>
<proteinExistence type="predicted"/>
<evidence type="ECO:0000313" key="2">
    <source>
        <dbReference type="EnsemblPlants" id="AUR62027201-RA:cds"/>
    </source>
</evidence>
<dbReference type="Gramene" id="AUR62027201-RA">
    <property type="protein sequence ID" value="AUR62027201-RA:cds"/>
    <property type="gene ID" value="AUR62027201"/>
</dbReference>
<name>A0A803MCK8_CHEQI</name>
<feature type="compositionally biased region" description="Polar residues" evidence="1">
    <location>
        <begin position="172"/>
        <end position="183"/>
    </location>
</feature>
<sequence length="316" mass="34627">MVFDSLQNIDEYFRNYGKQEGFGVVHSCGATIGKRSNAKDMRPPAVGMVFDSLQKIDEYFRNYGKQEGFGVVHSCGATVGKGSNAKDMRNITWTCECYKLPGRKRKKTGSTFVSDSQLCDEVLVKRKSKKVDYGVNLNATLLELQVDKKIVVVSKKGLVGTPSFVCMEKGNDSTPSTQRQGSCDPQEGEDPVIPKDPPLPKRPSHRTTDSSYKSCLEKPRKTAKTSKTTQGKKNKDSEAGLTTPSSSSMQISSQDCYLPYPQLPVVKGPYPIPICEWRRPVSPASAASRQGGFVPTLPRPRSPATPPPTPSTPQKS</sequence>
<dbReference type="EnsemblPlants" id="AUR62027201-RA">
    <property type="protein sequence ID" value="AUR62027201-RA:cds"/>
    <property type="gene ID" value="AUR62027201"/>
</dbReference>
<dbReference type="AlphaFoldDB" id="A0A803MCK8"/>
<accession>A0A803MCK8</accession>